<evidence type="ECO:0000313" key="3">
    <source>
        <dbReference type="Proteomes" id="UP000257004"/>
    </source>
</evidence>
<accession>A0A3D9G000</accession>
<dbReference type="InterPro" id="IPR032287">
    <property type="entry name" value="DUF4838"/>
</dbReference>
<comment type="caution">
    <text evidence="2">The sequence shown here is derived from an EMBL/GenBank/DDBJ whole genome shotgun (WGS) entry which is preliminary data.</text>
</comment>
<gene>
    <name evidence="2" type="ORF">BD847_0398</name>
</gene>
<proteinExistence type="predicted"/>
<keyword evidence="1" id="KW-0732">Signal</keyword>
<evidence type="ECO:0000256" key="1">
    <source>
        <dbReference type="SAM" id="SignalP"/>
    </source>
</evidence>
<protein>
    <submittedName>
        <fullName evidence="2">Uncharacterized protein DUF4838</fullName>
    </submittedName>
</protein>
<dbReference type="PANTHER" id="PTHR47406">
    <property type="entry name" value="COAGULATION FACTOR 5/8 TYPE, C-TERMINAL"/>
    <property type="match status" value="1"/>
</dbReference>
<dbReference type="EMBL" id="QRDQ01000007">
    <property type="protein sequence ID" value="RED26479.1"/>
    <property type="molecule type" value="Genomic_DNA"/>
</dbReference>
<reference evidence="2 3" key="1">
    <citation type="submission" date="2018-07" db="EMBL/GenBank/DDBJ databases">
        <title>Genomic Encyclopedia of Archaeal and Bacterial Type Strains, Phase II (KMG-II): from individual species to whole genera.</title>
        <authorList>
            <person name="Goeker M."/>
        </authorList>
    </citation>
    <scope>NUCLEOTIDE SEQUENCE [LARGE SCALE GENOMIC DNA]</scope>
    <source>
        <strain evidence="2 3">DSM 25795</strain>
    </source>
</reference>
<keyword evidence="3" id="KW-1185">Reference proteome</keyword>
<name>A0A3D9G000_9FLAO</name>
<sequence>MKKKHYRYLPLIFFFTFNLNIMAQSEIVITHKNSIISKSDESRDAAVILKKYVDKAFAKPFDNITENPKNDDLSEIVLEISDQEKLKPNEFIIKSDLKHIYLTAQNPKFLRYAVYTLLEIWEFRKFTASETYIPKKKEFLFPKNSSKRYQPSFDYRALSYPDCYDEAFRDWHKLDWQIDDFGIWGHSFSTLVPPKEFFKSNPKLFALYEGKRNGESLCMTNDTVVELVKKKMAEIIKEKPNAEFYSVSQNDDIVYCECTECRKLNEKFGGPQGSLYYFLNKIAAQFPQTKITTLAYLHTLKPPVNQKIAPNIYTILCPIELNRGKAISAESAPSFTKIIENWSKTSPHLFLWDYTVQFSNYMSPFPNIGTFKNNFKFYKKNKVKGIFVQGYSDIPGDFSELRQYLLAKLLWDTEIDIEAVTADFLRGFYGKAAPAVSLYLKELIENQNKSNSYLDIYSGPVQARNTFLSPRAMDQYDQALEKASNAVDDDPILKVRVQKLRLALEFVYFEQSKFYGKNQHGMFFVNNKGEKEVFEKLSERVLKFSKACNELGIYELSEGGLSPDNYYQEWLQISKNTATHLGEEMKVTFLTPPSDEFKGKGSSGLVDGIKGYKDFNINWIGWYGTNPSFEIETKKASFNILKINFLEDQRHWIFPPNTIKVYGYKSQKWKFLQETTCEKLTETNEITTKSWEITASNFDSFEKIKIVIENQSKLPEWRIRKNKKPMVMIDEIELYKK</sequence>
<feature type="chain" id="PRO_5017548125" evidence="1">
    <location>
        <begin position="24"/>
        <end position="737"/>
    </location>
</feature>
<dbReference type="PANTHER" id="PTHR47406:SF2">
    <property type="entry name" value="ALPHA GLUCURONIDASE N-TERMINAL DOMAIN-CONTAINING PROTEIN"/>
    <property type="match status" value="1"/>
</dbReference>
<dbReference type="Proteomes" id="UP000257004">
    <property type="component" value="Unassembled WGS sequence"/>
</dbReference>
<organism evidence="2 3">
    <name type="scientific">Flavobacterium cutihirudinis</name>
    <dbReference type="NCBI Taxonomy" id="1265740"/>
    <lineage>
        <taxon>Bacteria</taxon>
        <taxon>Pseudomonadati</taxon>
        <taxon>Bacteroidota</taxon>
        <taxon>Flavobacteriia</taxon>
        <taxon>Flavobacteriales</taxon>
        <taxon>Flavobacteriaceae</taxon>
        <taxon>Flavobacterium</taxon>
    </lineage>
</organism>
<dbReference type="AlphaFoldDB" id="A0A3D9G000"/>
<feature type="signal peptide" evidence="1">
    <location>
        <begin position="1"/>
        <end position="23"/>
    </location>
</feature>
<dbReference type="Pfam" id="PF16126">
    <property type="entry name" value="DUF4838"/>
    <property type="match status" value="1"/>
</dbReference>
<evidence type="ECO:0000313" key="2">
    <source>
        <dbReference type="EMBL" id="RED26479.1"/>
    </source>
</evidence>